<dbReference type="GO" id="GO:0035965">
    <property type="term" value="P:cardiolipin acyl-chain remodeling"/>
    <property type="evidence" value="ECO:0007669"/>
    <property type="project" value="TreeGrafter"/>
</dbReference>
<evidence type="ECO:0000256" key="3">
    <source>
        <dbReference type="ARBA" id="ARBA00022679"/>
    </source>
</evidence>
<dbReference type="PANTHER" id="PTHR12497">
    <property type="entry name" value="TAZ PROTEIN TAFAZZIN"/>
    <property type="match status" value="1"/>
</dbReference>
<dbReference type="GO" id="GO:0047184">
    <property type="term" value="F:1-acylglycerophosphocholine O-acyltransferase activity"/>
    <property type="evidence" value="ECO:0007669"/>
    <property type="project" value="TreeGrafter"/>
</dbReference>
<comment type="subcellular location">
    <subcellularLocation>
        <location evidence="1">Mitochondrion inner membrane</location>
        <topology evidence="1">Peripheral membrane protein</topology>
        <orientation evidence="1">Intermembrane side</orientation>
    </subcellularLocation>
    <subcellularLocation>
        <location evidence="10">Mitochondrion outer membrane</location>
        <topology evidence="10">Peripheral membrane protein</topology>
        <orientation evidence="10">Intermembrane side</orientation>
    </subcellularLocation>
</comment>
<keyword evidence="8" id="KW-0472">Membrane</keyword>
<keyword evidence="16" id="KW-1185">Reference proteome</keyword>
<dbReference type="SUPFAM" id="SSF69593">
    <property type="entry name" value="Glycerol-3-phosphate (1)-acyltransferase"/>
    <property type="match status" value="1"/>
</dbReference>
<dbReference type="GO" id="GO:0007007">
    <property type="term" value="P:inner mitochondrial membrane organization"/>
    <property type="evidence" value="ECO:0007669"/>
    <property type="project" value="TreeGrafter"/>
</dbReference>
<dbReference type="OMA" id="DVLPIYH"/>
<evidence type="ECO:0000256" key="5">
    <source>
        <dbReference type="ARBA" id="ARBA00022792"/>
    </source>
</evidence>
<feature type="domain" description="Phospholipid/glycerol acyltransferase" evidence="14">
    <location>
        <begin position="105"/>
        <end position="336"/>
    </location>
</feature>
<sequence>MSANHQQSPIVEQIVMNSGGSSANWPKLLTVDSVNVANPSFKWRIGSRFVVPTVGLFSKFWMNVANNSTVHNAAILYEALNQNYLASRSTRTWFGANRSLERRPLITYSNHQSCLDDPLMWGALIPLRWQFNSDRHRWSSAAAEVCFSKRWHSMFFSLGKTFPIIRGEGIYQPAMDYATKLMKAGQWLHFFPEGKVIPKPENCDPDLLLFRFDENGRPVDLKKLQSIEDDSAVSNQNNSSKELSFADSFFKSKLSNSTTSLVTNYSLKWGIARLIIEHVLGEGSENDSEYDKFYAPKQLNDQDDIDTTMELQSQFDDQCCQTLPEVDVLPIYHVGMDDVLPTRKPYVPQMFQKITFLVRPEGPIRIDRAFLQRLFGEEVGTEFKSNTQKLKNQTQPITLSLTEKRIRLMQFLEDELNNLRDKALWLHDHFHTINKTDSTDQ</sequence>
<evidence type="ECO:0000256" key="4">
    <source>
        <dbReference type="ARBA" id="ARBA00022787"/>
    </source>
</evidence>
<proteinExistence type="inferred from homology"/>
<dbReference type="CDD" id="cd07989">
    <property type="entry name" value="LPLAT_AGPAT-like"/>
    <property type="match status" value="1"/>
</dbReference>
<accession>A0A9Q0M7S2</accession>
<dbReference type="SMART" id="SM00563">
    <property type="entry name" value="PlsC"/>
    <property type="match status" value="1"/>
</dbReference>
<evidence type="ECO:0000256" key="1">
    <source>
        <dbReference type="ARBA" id="ARBA00004137"/>
    </source>
</evidence>
<evidence type="ECO:0000256" key="12">
    <source>
        <dbReference type="ARBA" id="ARBA00049543"/>
    </source>
</evidence>
<dbReference type="PANTHER" id="PTHR12497:SF0">
    <property type="entry name" value="TAFAZZIN"/>
    <property type="match status" value="1"/>
</dbReference>
<evidence type="ECO:0000259" key="14">
    <source>
        <dbReference type="SMART" id="SM00563"/>
    </source>
</evidence>
<dbReference type="GO" id="GO:0005743">
    <property type="term" value="C:mitochondrial inner membrane"/>
    <property type="evidence" value="ECO:0007669"/>
    <property type="project" value="UniProtKB-SubCell"/>
</dbReference>
<dbReference type="GO" id="GO:0005741">
    <property type="term" value="C:mitochondrial outer membrane"/>
    <property type="evidence" value="ECO:0007669"/>
    <property type="project" value="UniProtKB-SubCell"/>
</dbReference>
<evidence type="ECO:0000256" key="8">
    <source>
        <dbReference type="ARBA" id="ARBA00023136"/>
    </source>
</evidence>
<dbReference type="PRINTS" id="PR00979">
    <property type="entry name" value="TAFAZZIN"/>
</dbReference>
<keyword evidence="9" id="KW-0012">Acyltransferase</keyword>
<dbReference type="Proteomes" id="UP001142055">
    <property type="component" value="Chromosome 2"/>
</dbReference>
<comment type="catalytic activity">
    <reaction evidence="12">
        <text>1,2-di-(9Z-octadecenoyl)-sn-glycero-3-phosphocholine + 1-hexadecanoyl-sn-glycero-3-phosphocholine = 1-hexadecanoyl-2-(9Z-octadecenoyl)-sn-glycero-3-phosphocholine + 1-(9Z-octadecenoyl)-sn-glycero-3-phosphocholine</text>
        <dbReference type="Rhea" id="RHEA:43816"/>
        <dbReference type="ChEBI" id="CHEBI:28610"/>
        <dbReference type="ChEBI" id="CHEBI:72998"/>
        <dbReference type="ChEBI" id="CHEBI:73001"/>
        <dbReference type="ChEBI" id="CHEBI:74669"/>
    </reaction>
    <physiologicalReaction direction="left-to-right" evidence="12">
        <dbReference type="Rhea" id="RHEA:43817"/>
    </physiologicalReaction>
    <physiologicalReaction direction="right-to-left" evidence="12">
        <dbReference type="Rhea" id="RHEA:43818"/>
    </physiologicalReaction>
</comment>
<dbReference type="InterPro" id="IPR002123">
    <property type="entry name" value="Plipid/glycerol_acylTrfase"/>
</dbReference>
<comment type="caution">
    <text evidence="15">The sequence shown here is derived from an EMBL/GenBank/DDBJ whole genome shotgun (WGS) entry which is preliminary data.</text>
</comment>
<evidence type="ECO:0000256" key="11">
    <source>
        <dbReference type="ARBA" id="ARBA00047906"/>
    </source>
</evidence>
<protein>
    <recommendedName>
        <fullName evidence="13">Tafazzin family protein</fullName>
    </recommendedName>
</protein>
<organism evidence="15 16">
    <name type="scientific">Blomia tropicalis</name>
    <name type="common">Mite</name>
    <dbReference type="NCBI Taxonomy" id="40697"/>
    <lineage>
        <taxon>Eukaryota</taxon>
        <taxon>Metazoa</taxon>
        <taxon>Ecdysozoa</taxon>
        <taxon>Arthropoda</taxon>
        <taxon>Chelicerata</taxon>
        <taxon>Arachnida</taxon>
        <taxon>Acari</taxon>
        <taxon>Acariformes</taxon>
        <taxon>Sarcoptiformes</taxon>
        <taxon>Astigmata</taxon>
        <taxon>Glycyphagoidea</taxon>
        <taxon>Echimyopodidae</taxon>
        <taxon>Blomia</taxon>
    </lineage>
</organism>
<keyword evidence="5" id="KW-0999">Mitochondrion inner membrane</keyword>
<comment type="similarity">
    <text evidence="2 13">Belongs to the taffazin family.</text>
</comment>
<keyword evidence="6" id="KW-0443">Lipid metabolism</keyword>
<name>A0A9Q0M7S2_BLOTA</name>
<dbReference type="EMBL" id="JAPWDV010000002">
    <property type="protein sequence ID" value="KAJ6219137.1"/>
    <property type="molecule type" value="Genomic_DNA"/>
</dbReference>
<evidence type="ECO:0000256" key="7">
    <source>
        <dbReference type="ARBA" id="ARBA00023128"/>
    </source>
</evidence>
<evidence type="ECO:0000256" key="6">
    <source>
        <dbReference type="ARBA" id="ARBA00023098"/>
    </source>
</evidence>
<keyword evidence="7" id="KW-0496">Mitochondrion</keyword>
<dbReference type="AlphaFoldDB" id="A0A9Q0M7S2"/>
<evidence type="ECO:0000256" key="2">
    <source>
        <dbReference type="ARBA" id="ARBA00010524"/>
    </source>
</evidence>
<reference evidence="15" key="1">
    <citation type="submission" date="2022-12" db="EMBL/GenBank/DDBJ databases">
        <title>Genome assemblies of Blomia tropicalis.</title>
        <authorList>
            <person name="Cui Y."/>
        </authorList>
    </citation>
    <scope>NUCLEOTIDE SEQUENCE</scope>
    <source>
        <tissue evidence="15">Adult mites</tissue>
    </source>
</reference>
<comment type="catalytic activity">
    <reaction evidence="11">
        <text>1'-[1,2-diacyl-sn-glycero-3-phospho],3'-[1-acyl-sn-glycero-3-phospho]-glycerol + a 1,2-diacyl-sn-glycero-3-phosphocholine = a cardiolipin + a 1-acyl-sn-glycero-3-phosphocholine</text>
        <dbReference type="Rhea" id="RHEA:33731"/>
        <dbReference type="ChEBI" id="CHEBI:57643"/>
        <dbReference type="ChEBI" id="CHEBI:58168"/>
        <dbReference type="ChEBI" id="CHEBI:62237"/>
        <dbReference type="ChEBI" id="CHEBI:64743"/>
    </reaction>
    <physiologicalReaction direction="left-to-right" evidence="11">
        <dbReference type="Rhea" id="RHEA:33732"/>
    </physiologicalReaction>
    <physiologicalReaction direction="right-to-left" evidence="11">
        <dbReference type="Rhea" id="RHEA:33733"/>
    </physiologicalReaction>
</comment>
<evidence type="ECO:0000256" key="13">
    <source>
        <dbReference type="RuleBase" id="RU365062"/>
    </source>
</evidence>
<keyword evidence="4" id="KW-1000">Mitochondrion outer membrane</keyword>
<dbReference type="Pfam" id="PF01553">
    <property type="entry name" value="Acyltransferase"/>
    <property type="match status" value="1"/>
</dbReference>
<evidence type="ECO:0000256" key="10">
    <source>
        <dbReference type="ARBA" id="ARBA00024323"/>
    </source>
</evidence>
<evidence type="ECO:0000313" key="15">
    <source>
        <dbReference type="EMBL" id="KAJ6219137.1"/>
    </source>
</evidence>
<keyword evidence="3" id="KW-0808">Transferase</keyword>
<evidence type="ECO:0000256" key="9">
    <source>
        <dbReference type="ARBA" id="ARBA00023315"/>
    </source>
</evidence>
<gene>
    <name evidence="15" type="ORF">RDWZM_004949</name>
</gene>
<evidence type="ECO:0000313" key="16">
    <source>
        <dbReference type="Proteomes" id="UP001142055"/>
    </source>
</evidence>
<dbReference type="InterPro" id="IPR000872">
    <property type="entry name" value="Tafazzin"/>
</dbReference>